<feature type="transmembrane region" description="Helical" evidence="1">
    <location>
        <begin position="31"/>
        <end position="53"/>
    </location>
</feature>
<keyword evidence="1" id="KW-1133">Transmembrane helix</keyword>
<evidence type="ECO:0000313" key="2">
    <source>
        <dbReference type="EMBL" id="AII27964.1"/>
    </source>
</evidence>
<evidence type="ECO:0000256" key="1">
    <source>
        <dbReference type="SAM" id="Phobius"/>
    </source>
</evidence>
<dbReference type="GeneID" id="20283350"/>
<organism evidence="2 3">
    <name type="scientific">Bacillus phage Bobb</name>
    <dbReference type="NCBI Taxonomy" id="1527469"/>
    <lineage>
        <taxon>Viruses</taxon>
        <taxon>Duplodnaviria</taxon>
        <taxon>Heunggongvirae</taxon>
        <taxon>Uroviricota</taxon>
        <taxon>Caudoviricetes</taxon>
        <taxon>Herelleviridae</taxon>
        <taxon>Bastillevirinae</taxon>
        <taxon>Agatevirus</taxon>
        <taxon>Agatevirus bobb</taxon>
    </lineage>
</organism>
<protein>
    <submittedName>
        <fullName evidence="2">Uncharacterized protein</fullName>
    </submittedName>
</protein>
<dbReference type="OrthoDB" id="39869at10239"/>
<proteinExistence type="predicted"/>
<evidence type="ECO:0000313" key="3">
    <source>
        <dbReference type="Proteomes" id="UP000028664"/>
    </source>
</evidence>
<accession>A0A076G7N7</accession>
<keyword evidence="1" id="KW-0472">Membrane</keyword>
<name>A0A076G7N7_9CAUD</name>
<sequence length="57" mass="6172">MDWLIYISIALLLVGAVIALKDVKKAPPEVAYAYLAVGVIFTAGFVCAVFIVLTRLM</sequence>
<dbReference type="EMBL" id="KM051843">
    <property type="protein sequence ID" value="AII27964.1"/>
    <property type="molecule type" value="Genomic_DNA"/>
</dbReference>
<dbReference type="KEGG" id="vg:20283350"/>
<keyword evidence="3" id="KW-1185">Reference proteome</keyword>
<keyword evidence="1" id="KW-0812">Transmembrane</keyword>
<dbReference type="RefSeq" id="YP_009056332.1">
    <property type="nucleotide sequence ID" value="NC_024792.1"/>
</dbReference>
<reference evidence="2 3" key="1">
    <citation type="submission" date="2014-06" db="EMBL/GenBank/DDBJ databases">
        <title>Bioinformatic genomic analysis of Bacillus phage Bobb.</title>
        <authorList>
            <person name="Lewis H.M.N."/>
            <person name="Temple L."/>
            <person name="Barth R.N."/>
            <person name="Bowles K.M."/>
            <person name="Churchin D.I."/>
            <person name="Scott-Croshaw C."/>
            <person name="Glasgow G.H."/>
            <person name="Gloe M.W."/>
            <person name="McGough T.M."/>
            <person name="Nutbrown S.A."/>
            <person name="Romulus S.R."/>
            <person name="Sanders K.A.M."/>
            <person name="Diachok C.R."/>
            <person name="Serigano J.P."/>
            <person name="Shin D."/>
            <person name="Suresh M.H."/>
            <person name="Conner A.R.N."/>
            <person name="Korba R.M."/>
            <person name="Livermore R.J."/>
            <person name="Rohlf M.B."/>
            <person name="Utterback S.D."/>
            <person name="Wilson V.E."/>
        </authorList>
    </citation>
    <scope>NUCLEOTIDE SEQUENCE [LARGE SCALE GENOMIC DNA]</scope>
</reference>
<dbReference type="Proteomes" id="UP000028664">
    <property type="component" value="Segment"/>
</dbReference>